<sequence>MTDTSQTPFAELANTAWQRSDRTVLSILVPFYRDDPTALAAALNPLIGVRRDIEIVLLDDGCPDPGLNEAVSRTIRALSAPARLLTAAENIGRSAGRNLLARQARGRWLLYLDADMQPGDDRFLDAYLERIELDDFDAAFGGYETAEPDDRRYQLHAVLARTSDEKDAAARALIGPTAYCSSNLLVRASVMRGVPFDTGFTGWGFEDVDWAVRAARNHILIHFDNPASHAGLQTTESLLQKFRDGAVNYARLLEKHPHLAVLPGARAARTLGIIPFQGLLRGLWARLANSQGLPVRLRTAALKLWRASWAAEAI</sequence>
<protein>
    <submittedName>
        <fullName evidence="5">Glycosyltransferase, GT2 family</fullName>
    </submittedName>
</protein>
<evidence type="ECO:0000256" key="3">
    <source>
        <dbReference type="ARBA" id="ARBA00022679"/>
    </source>
</evidence>
<evidence type="ECO:0000313" key="5">
    <source>
        <dbReference type="EMBL" id="SDM47472.1"/>
    </source>
</evidence>
<dbReference type="InterPro" id="IPR029044">
    <property type="entry name" value="Nucleotide-diphossugar_trans"/>
</dbReference>
<dbReference type="RefSeq" id="WP_176780327.1">
    <property type="nucleotide sequence ID" value="NZ_FNHG01000012.1"/>
</dbReference>
<evidence type="ECO:0000313" key="6">
    <source>
        <dbReference type="Proteomes" id="UP000199759"/>
    </source>
</evidence>
<dbReference type="InterPro" id="IPR001173">
    <property type="entry name" value="Glyco_trans_2-like"/>
</dbReference>
<dbReference type="STRING" id="144026.SAMN04488568_11215"/>
<keyword evidence="3 5" id="KW-0808">Transferase</keyword>
<dbReference type="EMBL" id="FNHG01000012">
    <property type="protein sequence ID" value="SDM47472.1"/>
    <property type="molecule type" value="Genomic_DNA"/>
</dbReference>
<dbReference type="PANTHER" id="PTHR43179">
    <property type="entry name" value="RHAMNOSYLTRANSFERASE WBBL"/>
    <property type="match status" value="1"/>
</dbReference>
<dbReference type="SUPFAM" id="SSF53448">
    <property type="entry name" value="Nucleotide-diphospho-sugar transferases"/>
    <property type="match status" value="1"/>
</dbReference>
<dbReference type="AlphaFoldDB" id="A0A1G9TIM5"/>
<evidence type="ECO:0000256" key="1">
    <source>
        <dbReference type="ARBA" id="ARBA00006739"/>
    </source>
</evidence>
<feature type="domain" description="Glycosyltransferase 2-like" evidence="4">
    <location>
        <begin position="26"/>
        <end position="168"/>
    </location>
</feature>
<proteinExistence type="inferred from homology"/>
<keyword evidence="6" id="KW-1185">Reference proteome</keyword>
<dbReference type="PANTHER" id="PTHR43179:SF12">
    <property type="entry name" value="GALACTOFURANOSYLTRANSFERASE GLFT2"/>
    <property type="match status" value="1"/>
</dbReference>
<dbReference type="Pfam" id="PF00535">
    <property type="entry name" value="Glycos_transf_2"/>
    <property type="match status" value="1"/>
</dbReference>
<keyword evidence="2" id="KW-0328">Glycosyltransferase</keyword>
<reference evidence="5 6" key="1">
    <citation type="submission" date="2016-10" db="EMBL/GenBank/DDBJ databases">
        <authorList>
            <person name="de Groot N.N."/>
        </authorList>
    </citation>
    <scope>NUCLEOTIDE SEQUENCE [LARGE SCALE GENOMIC DNA]</scope>
    <source>
        <strain evidence="5 6">DSM 16077</strain>
    </source>
</reference>
<comment type="similarity">
    <text evidence="1">Belongs to the glycosyltransferase 2 family.</text>
</comment>
<gene>
    <name evidence="5" type="ORF">SAMN04488568_11215</name>
</gene>
<evidence type="ECO:0000256" key="2">
    <source>
        <dbReference type="ARBA" id="ARBA00022676"/>
    </source>
</evidence>
<accession>A0A1G9TIM5</accession>
<evidence type="ECO:0000259" key="4">
    <source>
        <dbReference type="Pfam" id="PF00535"/>
    </source>
</evidence>
<dbReference type="GO" id="GO:0016757">
    <property type="term" value="F:glycosyltransferase activity"/>
    <property type="evidence" value="ECO:0007669"/>
    <property type="project" value="UniProtKB-KW"/>
</dbReference>
<dbReference type="CDD" id="cd00761">
    <property type="entry name" value="Glyco_tranf_GTA_type"/>
    <property type="match status" value="1"/>
</dbReference>
<dbReference type="Proteomes" id="UP000199759">
    <property type="component" value="Unassembled WGS sequence"/>
</dbReference>
<name>A0A1G9TIM5_9PROT</name>
<organism evidence="5 6">
    <name type="scientific">Maricaulis salignorans</name>
    <dbReference type="NCBI Taxonomy" id="144026"/>
    <lineage>
        <taxon>Bacteria</taxon>
        <taxon>Pseudomonadati</taxon>
        <taxon>Pseudomonadota</taxon>
        <taxon>Alphaproteobacteria</taxon>
        <taxon>Maricaulales</taxon>
        <taxon>Maricaulaceae</taxon>
        <taxon>Maricaulis</taxon>
    </lineage>
</organism>
<dbReference type="Gene3D" id="3.90.550.10">
    <property type="entry name" value="Spore Coat Polysaccharide Biosynthesis Protein SpsA, Chain A"/>
    <property type="match status" value="1"/>
</dbReference>